<sequence>MKTWLAIVLLVGLIAPGAVSLAVAADYYVVKDPSGDIYVSESMPSGDTVMLKGPFPTMAEAEMAIKDLRASGEEDIPPDRPGTRMPRAGTDMPPPAPPSGR</sequence>
<evidence type="ECO:0000313" key="3">
    <source>
        <dbReference type="EMBL" id="MBI5250326.1"/>
    </source>
</evidence>
<feature type="region of interest" description="Disordered" evidence="1">
    <location>
        <begin position="69"/>
        <end position="101"/>
    </location>
</feature>
<feature type="compositionally biased region" description="Basic and acidic residues" evidence="1">
    <location>
        <begin position="69"/>
        <end position="82"/>
    </location>
</feature>
<keyword evidence="2" id="KW-0732">Signal</keyword>
<dbReference type="EMBL" id="JACRDE010000333">
    <property type="protein sequence ID" value="MBI5250326.1"/>
    <property type="molecule type" value="Genomic_DNA"/>
</dbReference>
<gene>
    <name evidence="3" type="ORF">HY912_12600</name>
</gene>
<comment type="caution">
    <text evidence="3">The sequence shown here is derived from an EMBL/GenBank/DDBJ whole genome shotgun (WGS) entry which is preliminary data.</text>
</comment>
<organism evidence="3 4">
    <name type="scientific">Desulfomonile tiedjei</name>
    <dbReference type="NCBI Taxonomy" id="2358"/>
    <lineage>
        <taxon>Bacteria</taxon>
        <taxon>Pseudomonadati</taxon>
        <taxon>Thermodesulfobacteriota</taxon>
        <taxon>Desulfomonilia</taxon>
        <taxon>Desulfomonilales</taxon>
        <taxon>Desulfomonilaceae</taxon>
        <taxon>Desulfomonile</taxon>
    </lineage>
</organism>
<accession>A0A9D6V1H1</accession>
<evidence type="ECO:0008006" key="5">
    <source>
        <dbReference type="Google" id="ProtNLM"/>
    </source>
</evidence>
<dbReference type="AlphaFoldDB" id="A0A9D6V1H1"/>
<feature type="signal peptide" evidence="2">
    <location>
        <begin position="1"/>
        <end position="24"/>
    </location>
</feature>
<reference evidence="3" key="1">
    <citation type="submission" date="2020-07" db="EMBL/GenBank/DDBJ databases">
        <title>Huge and variable diversity of episymbiotic CPR bacteria and DPANN archaea in groundwater ecosystems.</title>
        <authorList>
            <person name="He C.Y."/>
            <person name="Keren R."/>
            <person name="Whittaker M."/>
            <person name="Farag I.F."/>
            <person name="Doudna J."/>
            <person name="Cate J.H.D."/>
            <person name="Banfield J.F."/>
        </authorList>
    </citation>
    <scope>NUCLEOTIDE SEQUENCE</scope>
    <source>
        <strain evidence="3">NC_groundwater_1664_Pr3_B-0.1um_52_9</strain>
    </source>
</reference>
<evidence type="ECO:0000256" key="1">
    <source>
        <dbReference type="SAM" id="MobiDB-lite"/>
    </source>
</evidence>
<dbReference type="Proteomes" id="UP000807825">
    <property type="component" value="Unassembled WGS sequence"/>
</dbReference>
<proteinExistence type="predicted"/>
<protein>
    <recommendedName>
        <fullName evidence="5">SPOR domain-containing protein</fullName>
    </recommendedName>
</protein>
<feature type="compositionally biased region" description="Pro residues" evidence="1">
    <location>
        <begin position="92"/>
        <end position="101"/>
    </location>
</feature>
<evidence type="ECO:0000256" key="2">
    <source>
        <dbReference type="SAM" id="SignalP"/>
    </source>
</evidence>
<evidence type="ECO:0000313" key="4">
    <source>
        <dbReference type="Proteomes" id="UP000807825"/>
    </source>
</evidence>
<name>A0A9D6V1H1_9BACT</name>
<feature type="chain" id="PRO_5038973514" description="SPOR domain-containing protein" evidence="2">
    <location>
        <begin position="25"/>
        <end position="101"/>
    </location>
</feature>